<feature type="non-terminal residue" evidence="13">
    <location>
        <position position="404"/>
    </location>
</feature>
<gene>
    <name evidence="13" type="primary">RRN7</name>
    <name evidence="13" type="ORF">PICST_18667</name>
</gene>
<keyword evidence="13" id="KW-0396">Initiation factor</keyword>
<reference evidence="13 14" key="1">
    <citation type="journal article" date="2007" name="Nat. Biotechnol.">
        <title>Genome sequence of the lignocellulose-bioconverting and xylose-fermenting yeast Pichia stipitis.</title>
        <authorList>
            <person name="Jeffries T.W."/>
            <person name="Grigoriev I.V."/>
            <person name="Grimwood J."/>
            <person name="Laplaza J.M."/>
            <person name="Aerts A."/>
            <person name="Salamov A."/>
            <person name="Schmutz J."/>
            <person name="Lindquist E."/>
            <person name="Dehal P."/>
            <person name="Shapiro H."/>
            <person name="Jin Y.S."/>
            <person name="Passoth V."/>
            <person name="Richardson P.M."/>
        </authorList>
    </citation>
    <scope>NUCLEOTIDE SEQUENCE [LARGE SCALE GENOMIC DNA]</scope>
    <source>
        <strain evidence="14">ATCC 58785 / CBS 6054 / NBRC 10063 / NRRL Y-11545</strain>
    </source>
</reference>
<dbReference type="EMBL" id="CP000496">
    <property type="protein sequence ID" value="ABN64317.2"/>
    <property type="molecule type" value="Genomic_DNA"/>
</dbReference>
<dbReference type="Proteomes" id="UP000002258">
    <property type="component" value="Chromosome 2"/>
</dbReference>
<dbReference type="HOGENOM" id="CLU_016553_3_0_1"/>
<dbReference type="FunCoup" id="A3LNE2">
    <property type="interactions" value="52"/>
</dbReference>
<organism evidence="13 14">
    <name type="scientific">Scheffersomyces stipitis (strain ATCC 58785 / CBS 6054 / NBRC 10063 / NRRL Y-11545)</name>
    <name type="common">Yeast</name>
    <name type="synonym">Pichia stipitis</name>
    <dbReference type="NCBI Taxonomy" id="322104"/>
    <lineage>
        <taxon>Eukaryota</taxon>
        <taxon>Fungi</taxon>
        <taxon>Dikarya</taxon>
        <taxon>Ascomycota</taxon>
        <taxon>Saccharomycotina</taxon>
        <taxon>Pichiomycetes</taxon>
        <taxon>Debaryomycetaceae</taxon>
        <taxon>Scheffersomyces</taxon>
    </lineage>
</organism>
<evidence type="ECO:0000256" key="1">
    <source>
        <dbReference type="ARBA" id="ARBA00004604"/>
    </source>
</evidence>
<dbReference type="InParanoid" id="A3LNE2"/>
<keyword evidence="8" id="KW-0804">Transcription</keyword>
<evidence type="ECO:0000259" key="12">
    <source>
        <dbReference type="Pfam" id="PF20645"/>
    </source>
</evidence>
<dbReference type="Pfam" id="PF20645">
    <property type="entry name" value="Rrn7_cyclin_C"/>
    <property type="match status" value="1"/>
</dbReference>
<dbReference type="GeneID" id="4837406"/>
<feature type="domain" description="Rrn7/TAF1B C-terminal cyclin" evidence="12">
    <location>
        <begin position="263"/>
        <end position="368"/>
    </location>
</feature>
<name>A3LNE2_PICST</name>
<evidence type="ECO:0000256" key="9">
    <source>
        <dbReference type="ARBA" id="ARBA00023242"/>
    </source>
</evidence>
<dbReference type="InterPro" id="IPR048540">
    <property type="entry name" value="Rrn7_cyclin_N"/>
</dbReference>
<dbReference type="Pfam" id="PF11781">
    <property type="entry name" value="Zn_ribbon_RRN7"/>
    <property type="match status" value="1"/>
</dbReference>
<dbReference type="OrthoDB" id="428577at2759"/>
<dbReference type="PANTHER" id="PTHR31576:SF2">
    <property type="entry name" value="TATA BOX-BINDING PROTEIN-ASSOCIATED FACTOR RNA POLYMERASE I SUBUNIT B"/>
    <property type="match status" value="1"/>
</dbReference>
<evidence type="ECO:0000259" key="11">
    <source>
        <dbReference type="Pfam" id="PF20644"/>
    </source>
</evidence>
<keyword evidence="9" id="KW-0539">Nucleus</keyword>
<dbReference type="OMA" id="TICQFGH"/>
<feature type="domain" description="RRN7-type" evidence="10">
    <location>
        <begin position="6"/>
        <end position="39"/>
    </location>
</feature>
<dbReference type="Pfam" id="PF20644">
    <property type="entry name" value="Rrn7_cyclin_N"/>
    <property type="match status" value="1"/>
</dbReference>
<dbReference type="GO" id="GO:0042790">
    <property type="term" value="P:nucleolar large rRNA transcription by RNA polymerase I"/>
    <property type="evidence" value="ECO:0007669"/>
    <property type="project" value="TreeGrafter"/>
</dbReference>
<dbReference type="InterPro" id="IPR033599">
    <property type="entry name" value="TAF1B/Rrn7"/>
</dbReference>
<keyword evidence="14" id="KW-1185">Reference proteome</keyword>
<keyword evidence="6" id="KW-0805">Transcription regulation</keyword>
<evidence type="ECO:0000313" key="14">
    <source>
        <dbReference type="Proteomes" id="UP000002258"/>
    </source>
</evidence>
<evidence type="ECO:0000256" key="8">
    <source>
        <dbReference type="ARBA" id="ARBA00023163"/>
    </source>
</evidence>
<proteinExistence type="inferred from homology"/>
<dbReference type="GO" id="GO:0070860">
    <property type="term" value="C:RNA polymerase I core factor complex"/>
    <property type="evidence" value="ECO:0007669"/>
    <property type="project" value="InterPro"/>
</dbReference>
<dbReference type="InterPro" id="IPR048538">
    <property type="entry name" value="Rrn7_cyclin_C"/>
</dbReference>
<dbReference type="AlphaFoldDB" id="A3LNE2"/>
<evidence type="ECO:0000256" key="7">
    <source>
        <dbReference type="ARBA" id="ARBA00023125"/>
    </source>
</evidence>
<dbReference type="GO" id="GO:0001164">
    <property type="term" value="F:RNA polymerase I core promoter sequence-specific DNA binding"/>
    <property type="evidence" value="ECO:0007669"/>
    <property type="project" value="InterPro"/>
</dbReference>
<keyword evidence="7" id="KW-0238">DNA-binding</keyword>
<dbReference type="STRING" id="322104.A3LNE2"/>
<evidence type="ECO:0000256" key="4">
    <source>
        <dbReference type="ARBA" id="ARBA00022771"/>
    </source>
</evidence>
<evidence type="ECO:0000256" key="2">
    <source>
        <dbReference type="ARBA" id="ARBA00006899"/>
    </source>
</evidence>
<comment type="similarity">
    <text evidence="2">Belongs to the RRN7/TAF1B family.</text>
</comment>
<keyword evidence="4" id="KW-0863">Zinc-finger</keyword>
<keyword evidence="13" id="KW-0648">Protein biosynthesis</keyword>
<keyword evidence="3" id="KW-0479">Metal-binding</keyword>
<evidence type="ECO:0000259" key="10">
    <source>
        <dbReference type="Pfam" id="PF11781"/>
    </source>
</evidence>
<evidence type="ECO:0000256" key="6">
    <source>
        <dbReference type="ARBA" id="ARBA00023015"/>
    </source>
</evidence>
<accession>A3LNE2</accession>
<comment type="subcellular location">
    <subcellularLocation>
        <location evidence="1">Nucleus</location>
        <location evidence="1">Nucleolus</location>
    </subcellularLocation>
</comment>
<dbReference type="GO" id="GO:0008270">
    <property type="term" value="F:zinc ion binding"/>
    <property type="evidence" value="ECO:0007669"/>
    <property type="project" value="UniProtKB-KW"/>
</dbReference>
<dbReference type="InterPro" id="IPR021752">
    <property type="entry name" value="TF_Rrn7_Zf"/>
</dbReference>
<evidence type="ECO:0000256" key="5">
    <source>
        <dbReference type="ARBA" id="ARBA00022833"/>
    </source>
</evidence>
<feature type="domain" description="Rrn7/TAF1B N-terminal cyclin" evidence="11">
    <location>
        <begin position="100"/>
        <end position="198"/>
    </location>
</feature>
<evidence type="ECO:0000313" key="13">
    <source>
        <dbReference type="EMBL" id="ABN64317.2"/>
    </source>
</evidence>
<sequence>MAPQSWFRGPVCGVDNCRSRLYRSSDGLTICQFGHVMEGNIEINDDQDQVTVTTRRLNVVNVDERGGYTSSPVVNSQKAISKKSTRLYGSEARELYFKCLQMLLKKQCEIFMTLFFSESMRDDLFQLVKTNWVKCLGITEKEEQVESKYYTVNTLDLISLIYISALQLRFQSIYINDIVKHIKSNEIPYVRTLHILPKSTLDKLPMPYHHMLQPLRLPSQLDLYHCIRINGLRLKVGKLDMPLNYYYPFAFKVFSDIFLFPNAIDLFNVFTNLMEAISLTELSFSFTYKTTVLGVIGFPEIQILGAIVFVIKLTFVSNPFKYMLHPKVWLDRLGKFEMNNEYSYIKSDNSDLLDWSDDKIEKYCDWIYDHIIPKKNKTYNLDGDHEDYLLTTMEKRLFQIFNVD</sequence>
<dbReference type="GO" id="GO:0003743">
    <property type="term" value="F:translation initiation factor activity"/>
    <property type="evidence" value="ECO:0007669"/>
    <property type="project" value="UniProtKB-KW"/>
</dbReference>
<dbReference type="PANTHER" id="PTHR31576">
    <property type="entry name" value="TATA BOX-BINDING PROTEIN-ASSOCIATED FACTOR RNA POLYMERASE I SUBUNIT B"/>
    <property type="match status" value="1"/>
</dbReference>
<evidence type="ECO:0000256" key="3">
    <source>
        <dbReference type="ARBA" id="ARBA00022723"/>
    </source>
</evidence>
<keyword evidence="5" id="KW-0862">Zinc</keyword>
<dbReference type="RefSeq" id="XP_001382346.2">
    <property type="nucleotide sequence ID" value="XM_001382309.1"/>
</dbReference>
<dbReference type="KEGG" id="pic:PICST_18667"/>
<protein>
    <submittedName>
        <fullName evidence="13">RNA polymerase I specific transcription initiation factor RRN7</fullName>
    </submittedName>
</protein>
<dbReference type="eggNOG" id="ENOG502RYCI">
    <property type="taxonomic scope" value="Eukaryota"/>
</dbReference>